<gene>
    <name evidence="1" type="ORF">GALL_71390</name>
</gene>
<reference evidence="1" key="1">
    <citation type="submission" date="2016-10" db="EMBL/GenBank/DDBJ databases">
        <title>Sequence of Gallionella enrichment culture.</title>
        <authorList>
            <person name="Poehlein A."/>
            <person name="Muehling M."/>
            <person name="Daniel R."/>
        </authorList>
    </citation>
    <scope>NUCLEOTIDE SEQUENCE</scope>
</reference>
<dbReference type="EMBL" id="MLJW01000021">
    <property type="protein sequence ID" value="OIR10968.1"/>
    <property type="molecule type" value="Genomic_DNA"/>
</dbReference>
<accession>A0A1J5T3Z3</accession>
<comment type="caution">
    <text evidence="1">The sequence shown here is derived from an EMBL/GenBank/DDBJ whole genome shotgun (WGS) entry which is preliminary data.</text>
</comment>
<sequence length="434" mass="44042">MSQDANSFSIPNTGTLSGLSLVNDVNASLQAVVSQQGGPTQPPGTPYAYSRWMDTSNKVVKRRNGANNAWVLDGAGAEAFHITKSAGYSFVLGDHETSISIPAGAAASTFTIPASTSLMDGWTVNVQNNSSAAQVIAPTGTDTINGVNASITLQPGQGGILVNNGASNTMFMGVQANPDTRYGSAMFPFNPTVSANALGGALNPCKIDFRNATLTTGTPIELAIASALSLPAVPTTSSLGATSGVLTRYVYGVAYNGGTPVACIASMAGGLVLDGTALVSPTTIGASSNANNIVYSASAVSANSPFMPIGVVDATWTSGTGWTISFVQPFGGSAPSLLGALGTGGQDQQLSASRALGTTYYNGPHPMMLEWTGVLASSARASITVNGIVRADLENRASTAMSGAFLAALVKPYQPYSVNSSAGAVTTTTWNEVN</sequence>
<evidence type="ECO:0000313" key="1">
    <source>
        <dbReference type="EMBL" id="OIR10968.1"/>
    </source>
</evidence>
<protein>
    <submittedName>
        <fullName evidence="1">Uncharacterized protein</fullName>
    </submittedName>
</protein>
<proteinExistence type="predicted"/>
<dbReference type="AlphaFoldDB" id="A0A1J5T3Z3"/>
<name>A0A1J5T3Z3_9ZZZZ</name>
<organism evidence="1">
    <name type="scientific">mine drainage metagenome</name>
    <dbReference type="NCBI Taxonomy" id="410659"/>
    <lineage>
        <taxon>unclassified sequences</taxon>
        <taxon>metagenomes</taxon>
        <taxon>ecological metagenomes</taxon>
    </lineage>
</organism>